<evidence type="ECO:0000259" key="11">
    <source>
        <dbReference type="PROSITE" id="PS50110"/>
    </source>
</evidence>
<dbReference type="InterPro" id="IPR001789">
    <property type="entry name" value="Sig_transdc_resp-reg_receiver"/>
</dbReference>
<evidence type="ECO:0000256" key="9">
    <source>
        <dbReference type="PIRNR" id="PIRNR006171"/>
    </source>
</evidence>
<dbReference type="InterPro" id="IPR024187">
    <property type="entry name" value="Sig_transdc_resp-reg_cit/mal"/>
</dbReference>
<evidence type="ECO:0000256" key="1">
    <source>
        <dbReference type="ARBA" id="ARBA00004496"/>
    </source>
</evidence>
<dbReference type="PANTHER" id="PTHR45526:SF1">
    <property type="entry name" value="TRANSCRIPTIONAL REGULATORY PROTEIN DCUR-RELATED"/>
    <property type="match status" value="1"/>
</dbReference>
<dbReference type="GO" id="GO:0003677">
    <property type="term" value="F:DNA binding"/>
    <property type="evidence" value="ECO:0007669"/>
    <property type="project" value="UniProtKB-KW"/>
</dbReference>
<dbReference type="EMBL" id="FQZL01000020">
    <property type="protein sequence ID" value="SHJ42832.1"/>
    <property type="molecule type" value="Genomic_DNA"/>
</dbReference>
<keyword evidence="2 9" id="KW-0963">Cytoplasm</keyword>
<dbReference type="PANTHER" id="PTHR45526">
    <property type="entry name" value="TRANSCRIPTIONAL REGULATORY PROTEIN DPIA"/>
    <property type="match status" value="1"/>
</dbReference>
<dbReference type="GO" id="GO:0000156">
    <property type="term" value="F:phosphorelay response regulator activity"/>
    <property type="evidence" value="ECO:0007669"/>
    <property type="project" value="TreeGrafter"/>
</dbReference>
<evidence type="ECO:0000256" key="8">
    <source>
        <dbReference type="ARBA" id="ARBA00023163"/>
    </source>
</evidence>
<gene>
    <name evidence="12" type="ORF">SAMN02745751_02540</name>
</gene>
<evidence type="ECO:0000313" key="13">
    <source>
        <dbReference type="Proteomes" id="UP000184052"/>
    </source>
</evidence>
<dbReference type="PIRSF" id="PIRSF006171">
    <property type="entry name" value="RR_citrat_malat"/>
    <property type="match status" value="1"/>
</dbReference>
<dbReference type="Gene3D" id="3.40.50.2300">
    <property type="match status" value="1"/>
</dbReference>
<dbReference type="GO" id="GO:0005737">
    <property type="term" value="C:cytoplasm"/>
    <property type="evidence" value="ECO:0007669"/>
    <property type="project" value="UniProtKB-SubCell"/>
</dbReference>
<accession>A0A1M6J835</accession>
<evidence type="ECO:0000256" key="6">
    <source>
        <dbReference type="ARBA" id="ARBA00023125"/>
    </source>
</evidence>
<dbReference type="Proteomes" id="UP000184052">
    <property type="component" value="Unassembled WGS sequence"/>
</dbReference>
<dbReference type="OrthoDB" id="9779069at2"/>
<dbReference type="PROSITE" id="PS50110">
    <property type="entry name" value="RESPONSE_REGULATORY"/>
    <property type="match status" value="1"/>
</dbReference>
<keyword evidence="7 9" id="KW-0010">Activator</keyword>
<evidence type="ECO:0000256" key="7">
    <source>
        <dbReference type="ARBA" id="ARBA00023159"/>
    </source>
</evidence>
<evidence type="ECO:0000313" key="12">
    <source>
        <dbReference type="EMBL" id="SHJ42832.1"/>
    </source>
</evidence>
<keyword evidence="6 9" id="KW-0238">DNA-binding</keyword>
<dbReference type="SUPFAM" id="SSF52172">
    <property type="entry name" value="CheY-like"/>
    <property type="match status" value="1"/>
</dbReference>
<dbReference type="GO" id="GO:0003700">
    <property type="term" value="F:DNA-binding transcription factor activity"/>
    <property type="evidence" value="ECO:0007669"/>
    <property type="project" value="InterPro"/>
</dbReference>
<dbReference type="Pfam" id="PF20714">
    <property type="entry name" value="HTH_64"/>
    <property type="match status" value="1"/>
</dbReference>
<dbReference type="RefSeq" id="WP_073049951.1">
    <property type="nucleotide sequence ID" value="NZ_FQZL01000020.1"/>
</dbReference>
<evidence type="ECO:0000256" key="4">
    <source>
        <dbReference type="ARBA" id="ARBA00023012"/>
    </source>
</evidence>
<dbReference type="InterPro" id="IPR048714">
    <property type="entry name" value="DpiA-like_HTH"/>
</dbReference>
<dbReference type="SMART" id="SM00448">
    <property type="entry name" value="REC"/>
    <property type="match status" value="1"/>
</dbReference>
<proteinExistence type="predicted"/>
<sequence length="222" mass="25849">MIKVLIVDDDPMVGDINKRYVESVAGYEVVDIVKNGLEALKILGRRDVELAIVDIYMPDMDGLTLIREIRKKQIKTDIILVTASNDREDIDTALKYGAVDYLIKPFKYDRLVDTLNRFKERRDSLNRGDSMRQEEIDKLIKKKESVKELPKGLQKKTLEKIWAYILENCQDKEFTAESISEEIDISSVTVRRYLEYMETIQRINSTIRYGTVGRPKSFYKIV</sequence>
<comment type="subcellular location">
    <subcellularLocation>
        <location evidence="1 9">Cytoplasm</location>
    </subcellularLocation>
</comment>
<protein>
    <recommendedName>
        <fullName evidence="9">Transcriptional regulatory protein</fullName>
    </recommendedName>
</protein>
<keyword evidence="13" id="KW-1185">Reference proteome</keyword>
<dbReference type="InterPro" id="IPR051271">
    <property type="entry name" value="2C-system_Tx_regulators"/>
</dbReference>
<name>A0A1M6J835_9FIRM</name>
<keyword evidence="5 9" id="KW-0805">Transcription regulation</keyword>
<dbReference type="STRING" id="1121476.SAMN02745751_02540"/>
<keyword evidence="4 9" id="KW-0902">Two-component regulatory system</keyword>
<dbReference type="AlphaFoldDB" id="A0A1M6J835"/>
<dbReference type="InterPro" id="IPR011006">
    <property type="entry name" value="CheY-like_superfamily"/>
</dbReference>
<dbReference type="CDD" id="cd19925">
    <property type="entry name" value="REC_citrate_TCS"/>
    <property type="match status" value="1"/>
</dbReference>
<evidence type="ECO:0000256" key="3">
    <source>
        <dbReference type="ARBA" id="ARBA00022553"/>
    </source>
</evidence>
<keyword evidence="8 9" id="KW-0804">Transcription</keyword>
<feature type="domain" description="Response regulatory" evidence="11">
    <location>
        <begin position="3"/>
        <end position="119"/>
    </location>
</feature>
<feature type="modified residue" description="4-aspartylphosphate" evidence="10">
    <location>
        <position position="54"/>
    </location>
</feature>
<evidence type="ECO:0000256" key="2">
    <source>
        <dbReference type="ARBA" id="ARBA00022490"/>
    </source>
</evidence>
<dbReference type="Pfam" id="PF00072">
    <property type="entry name" value="Response_reg"/>
    <property type="match status" value="1"/>
</dbReference>
<evidence type="ECO:0000256" key="5">
    <source>
        <dbReference type="ARBA" id="ARBA00023015"/>
    </source>
</evidence>
<reference evidence="12 13" key="1">
    <citation type="submission" date="2016-11" db="EMBL/GenBank/DDBJ databases">
        <authorList>
            <person name="Jaros S."/>
            <person name="Januszkiewicz K."/>
            <person name="Wedrychowicz H."/>
        </authorList>
    </citation>
    <scope>NUCLEOTIDE SEQUENCE [LARGE SCALE GENOMIC DNA]</scope>
    <source>
        <strain evidence="12 13">DSM 17477</strain>
    </source>
</reference>
<keyword evidence="3 10" id="KW-0597">Phosphoprotein</keyword>
<evidence type="ECO:0000256" key="10">
    <source>
        <dbReference type="PROSITE-ProRule" id="PRU00169"/>
    </source>
</evidence>
<organism evidence="12 13">
    <name type="scientific">Dethiosulfatibacter aminovorans DSM 17477</name>
    <dbReference type="NCBI Taxonomy" id="1121476"/>
    <lineage>
        <taxon>Bacteria</taxon>
        <taxon>Bacillati</taxon>
        <taxon>Bacillota</taxon>
        <taxon>Tissierellia</taxon>
        <taxon>Dethiosulfatibacter</taxon>
    </lineage>
</organism>